<evidence type="ECO:0008006" key="4">
    <source>
        <dbReference type="Google" id="ProtNLM"/>
    </source>
</evidence>
<dbReference type="AlphaFoldDB" id="A0A0C2DUB2"/>
<feature type="chain" id="PRO_5002164449" description="DUF4398 domain-containing protein" evidence="1">
    <location>
        <begin position="21"/>
        <end position="131"/>
    </location>
</feature>
<dbReference type="RefSeq" id="WP_040098280.1">
    <property type="nucleotide sequence ID" value="NZ_JWJD01000002.1"/>
</dbReference>
<proteinExistence type="predicted"/>
<dbReference type="Proteomes" id="UP000035068">
    <property type="component" value="Unassembled WGS sequence"/>
</dbReference>
<dbReference type="EMBL" id="JWJD01000002">
    <property type="protein sequence ID" value="KIH77039.1"/>
    <property type="molecule type" value="Genomic_DNA"/>
</dbReference>
<comment type="caution">
    <text evidence="2">The sequence shown here is derived from an EMBL/GenBank/DDBJ whole genome shotgun (WGS) entry which is preliminary data.</text>
</comment>
<evidence type="ECO:0000313" key="2">
    <source>
        <dbReference type="EMBL" id="KIH77039.1"/>
    </source>
</evidence>
<keyword evidence="1" id="KW-0732">Signal</keyword>
<feature type="signal peptide" evidence="1">
    <location>
        <begin position="1"/>
        <end position="20"/>
    </location>
</feature>
<protein>
    <recommendedName>
        <fullName evidence="4">DUF4398 domain-containing protein</fullName>
    </recommendedName>
</protein>
<reference evidence="2 3" key="1">
    <citation type="submission" date="2014-12" db="EMBL/GenBank/DDBJ databases">
        <title>Genomes of Geoalkalibacter ferrihydriticus and Geoalkalibacter subterraneus, two haloalkaliphilic metal-reducing members of the Geobacteraceae.</title>
        <authorList>
            <person name="Badalamenti J.P."/>
            <person name="Torres C.I."/>
            <person name="Krajmalnik-Brown R."/>
            <person name="Bond D.R."/>
        </authorList>
    </citation>
    <scope>NUCLEOTIDE SEQUENCE [LARGE SCALE GENOMIC DNA]</scope>
    <source>
        <strain evidence="2 3">DSM 17813</strain>
    </source>
</reference>
<gene>
    <name evidence="2" type="ORF">GFER_08300</name>
</gene>
<evidence type="ECO:0000256" key="1">
    <source>
        <dbReference type="SAM" id="SignalP"/>
    </source>
</evidence>
<sequence>MKIIFLLLLVVMAGCGPATFGPIQIHPQDESLFHQGLQRWQEGDSEPQAFTRLRTQFPHSPLAVAAGELLEGHRKAVAEAERNHFLEQQLAQLKHDFENCRDHNLALTKQVRHLEISLEQFKQILLDTEGR</sequence>
<evidence type="ECO:0000313" key="3">
    <source>
        <dbReference type="Proteomes" id="UP000035068"/>
    </source>
</evidence>
<dbReference type="PROSITE" id="PS51257">
    <property type="entry name" value="PROKAR_LIPOPROTEIN"/>
    <property type="match status" value="1"/>
</dbReference>
<name>A0A0C2DUB2_9BACT</name>
<organism evidence="2 3">
    <name type="scientific">Geoalkalibacter ferrihydriticus DSM 17813</name>
    <dbReference type="NCBI Taxonomy" id="1121915"/>
    <lineage>
        <taxon>Bacteria</taxon>
        <taxon>Pseudomonadati</taxon>
        <taxon>Thermodesulfobacteriota</taxon>
        <taxon>Desulfuromonadia</taxon>
        <taxon>Desulfuromonadales</taxon>
        <taxon>Geoalkalibacteraceae</taxon>
        <taxon>Geoalkalibacter</taxon>
    </lineage>
</organism>
<accession>A0A0C2DUB2</accession>
<keyword evidence="3" id="KW-1185">Reference proteome</keyword>